<dbReference type="KEGG" id="plon:Pla110_26580"/>
<dbReference type="RefSeq" id="WP_144996150.1">
    <property type="nucleotide sequence ID" value="NZ_CP036281.1"/>
</dbReference>
<evidence type="ECO:0000259" key="1">
    <source>
        <dbReference type="Pfam" id="PF02254"/>
    </source>
</evidence>
<dbReference type="Gene3D" id="3.30.70.1450">
    <property type="entry name" value="Regulator of K+ conductance, C-terminal domain"/>
    <property type="match status" value="1"/>
</dbReference>
<accession>A0A518CNX3</accession>
<dbReference type="InterPro" id="IPR050721">
    <property type="entry name" value="Trk_Ktr_HKT_K-transport"/>
</dbReference>
<dbReference type="SUPFAM" id="SSF51735">
    <property type="entry name" value="NAD(P)-binding Rossmann-fold domains"/>
    <property type="match status" value="1"/>
</dbReference>
<dbReference type="EMBL" id="CP036281">
    <property type="protein sequence ID" value="QDU80922.1"/>
    <property type="molecule type" value="Genomic_DNA"/>
</dbReference>
<dbReference type="InterPro" id="IPR003148">
    <property type="entry name" value="RCK_N"/>
</dbReference>
<feature type="domain" description="RCK N-terminal" evidence="1">
    <location>
        <begin position="4"/>
        <end position="119"/>
    </location>
</feature>
<dbReference type="InterPro" id="IPR036721">
    <property type="entry name" value="RCK_C_sf"/>
</dbReference>
<name>A0A518CNX3_9PLAN</name>
<dbReference type="SUPFAM" id="SSF116726">
    <property type="entry name" value="TrkA C-terminal domain-like"/>
    <property type="match status" value="1"/>
</dbReference>
<dbReference type="OrthoDB" id="9776294at2"/>
<gene>
    <name evidence="2" type="primary">ktrA</name>
    <name evidence="2" type="ORF">Pla110_26580</name>
</gene>
<dbReference type="InterPro" id="IPR036291">
    <property type="entry name" value="NAD(P)-bd_dom_sf"/>
</dbReference>
<proteinExistence type="predicted"/>
<dbReference type="Pfam" id="PF02254">
    <property type="entry name" value="TrkA_N"/>
    <property type="match status" value="1"/>
</dbReference>
<dbReference type="PANTHER" id="PTHR43833:SF7">
    <property type="entry name" value="KTR SYSTEM POTASSIUM UPTAKE PROTEIN C"/>
    <property type="match status" value="1"/>
</dbReference>
<dbReference type="PANTHER" id="PTHR43833">
    <property type="entry name" value="POTASSIUM CHANNEL PROTEIN 2-RELATED-RELATED"/>
    <property type="match status" value="1"/>
</dbReference>
<reference evidence="2 3" key="1">
    <citation type="submission" date="2019-02" db="EMBL/GenBank/DDBJ databases">
        <title>Deep-cultivation of Planctomycetes and their phenomic and genomic characterization uncovers novel biology.</title>
        <authorList>
            <person name="Wiegand S."/>
            <person name="Jogler M."/>
            <person name="Boedeker C."/>
            <person name="Pinto D."/>
            <person name="Vollmers J."/>
            <person name="Rivas-Marin E."/>
            <person name="Kohn T."/>
            <person name="Peeters S.H."/>
            <person name="Heuer A."/>
            <person name="Rast P."/>
            <person name="Oberbeckmann S."/>
            <person name="Bunk B."/>
            <person name="Jeske O."/>
            <person name="Meyerdierks A."/>
            <person name="Storesund J.E."/>
            <person name="Kallscheuer N."/>
            <person name="Luecker S."/>
            <person name="Lage O.M."/>
            <person name="Pohl T."/>
            <person name="Merkel B.J."/>
            <person name="Hornburger P."/>
            <person name="Mueller R.-W."/>
            <person name="Bruemmer F."/>
            <person name="Labrenz M."/>
            <person name="Spormann A.M."/>
            <person name="Op den Camp H."/>
            <person name="Overmann J."/>
            <person name="Amann R."/>
            <person name="Jetten M.S.M."/>
            <person name="Mascher T."/>
            <person name="Medema M.H."/>
            <person name="Devos D.P."/>
            <person name="Kaster A.-K."/>
            <person name="Ovreas L."/>
            <person name="Rohde M."/>
            <person name="Galperin M.Y."/>
            <person name="Jogler C."/>
        </authorList>
    </citation>
    <scope>NUCLEOTIDE SEQUENCE [LARGE SCALE GENOMIC DNA]</scope>
    <source>
        <strain evidence="2 3">Pla110</strain>
    </source>
</reference>
<keyword evidence="3" id="KW-1185">Reference proteome</keyword>
<sequence>MPRIAVLGLGRFGYTLATELAARKAEVIAVDHSPTIVEQIKDNVDLAVRLDATDELALRSQKIDEVDIAIVAIGGNFESALLATTILNSLEIPQIICRARTKFHAEIFKRIGASQVIQPEKQAGEEMARKLALPHLRDLIPLEEGFSLIELDAPGSFVGKSLLELKLRETYNLNLVGIRNMPVKDEDAEDGEGIDEAPRIMSVPKPHDIINSGDTLYIVGPDARLAQLPRE</sequence>
<dbReference type="Proteomes" id="UP000317178">
    <property type="component" value="Chromosome"/>
</dbReference>
<evidence type="ECO:0000313" key="3">
    <source>
        <dbReference type="Proteomes" id="UP000317178"/>
    </source>
</evidence>
<organism evidence="2 3">
    <name type="scientific">Polystyrenella longa</name>
    <dbReference type="NCBI Taxonomy" id="2528007"/>
    <lineage>
        <taxon>Bacteria</taxon>
        <taxon>Pseudomonadati</taxon>
        <taxon>Planctomycetota</taxon>
        <taxon>Planctomycetia</taxon>
        <taxon>Planctomycetales</taxon>
        <taxon>Planctomycetaceae</taxon>
        <taxon>Polystyrenella</taxon>
    </lineage>
</organism>
<protein>
    <submittedName>
        <fullName evidence="2">Ktr system potassium uptake protein A</fullName>
    </submittedName>
</protein>
<evidence type="ECO:0000313" key="2">
    <source>
        <dbReference type="EMBL" id="QDU80922.1"/>
    </source>
</evidence>
<dbReference type="Gene3D" id="3.40.50.720">
    <property type="entry name" value="NAD(P)-binding Rossmann-like Domain"/>
    <property type="match status" value="1"/>
</dbReference>
<dbReference type="GO" id="GO:0006813">
    <property type="term" value="P:potassium ion transport"/>
    <property type="evidence" value="ECO:0007669"/>
    <property type="project" value="InterPro"/>
</dbReference>
<dbReference type="AlphaFoldDB" id="A0A518CNX3"/>